<keyword evidence="2" id="KW-0808">Transferase</keyword>
<evidence type="ECO:0000313" key="3">
    <source>
        <dbReference type="Proteomes" id="UP000237271"/>
    </source>
</evidence>
<name>A0A2P4WVU8_9STRA</name>
<feature type="non-terminal residue" evidence="2">
    <location>
        <position position="133"/>
    </location>
</feature>
<gene>
    <name evidence="2" type="ORF">PHPALM_38074</name>
</gene>
<feature type="region of interest" description="Disordered" evidence="1">
    <location>
        <begin position="1"/>
        <end position="32"/>
    </location>
</feature>
<sequence length="133" mass="14871">MSDSPQDPQPSSDSTVAAFPSLPPVPEAEELPQIKQIVDLRDTSHADLAAMGFTDSQYDAAVASGSIALVDEHQLTPDDLRAMNDQMKRVLAFCETQRENPLRLQAKINDLEEQLRQAIAEKNYWMKRCKDLT</sequence>
<dbReference type="GO" id="GO:0016301">
    <property type="term" value="F:kinase activity"/>
    <property type="evidence" value="ECO:0007669"/>
    <property type="project" value="UniProtKB-KW"/>
</dbReference>
<keyword evidence="3" id="KW-1185">Reference proteome</keyword>
<proteinExistence type="predicted"/>
<evidence type="ECO:0000313" key="2">
    <source>
        <dbReference type="EMBL" id="POM57418.1"/>
    </source>
</evidence>
<dbReference type="EMBL" id="NCKW01020748">
    <property type="protein sequence ID" value="POM57418.1"/>
    <property type="molecule type" value="Genomic_DNA"/>
</dbReference>
<dbReference type="OrthoDB" id="10438451at2759"/>
<protein>
    <submittedName>
        <fullName evidence="2">NAD Kinase</fullName>
    </submittedName>
</protein>
<keyword evidence="2" id="KW-0418">Kinase</keyword>
<accession>A0A2P4WVU8</accession>
<feature type="compositionally biased region" description="Low complexity" evidence="1">
    <location>
        <begin position="1"/>
        <end position="14"/>
    </location>
</feature>
<dbReference type="AlphaFoldDB" id="A0A2P4WVU8"/>
<comment type="caution">
    <text evidence="2">The sequence shown here is derived from an EMBL/GenBank/DDBJ whole genome shotgun (WGS) entry which is preliminary data.</text>
</comment>
<evidence type="ECO:0000256" key="1">
    <source>
        <dbReference type="SAM" id="MobiDB-lite"/>
    </source>
</evidence>
<dbReference type="Proteomes" id="UP000237271">
    <property type="component" value="Unassembled WGS sequence"/>
</dbReference>
<organism evidence="2 3">
    <name type="scientific">Phytophthora palmivora</name>
    <dbReference type="NCBI Taxonomy" id="4796"/>
    <lineage>
        <taxon>Eukaryota</taxon>
        <taxon>Sar</taxon>
        <taxon>Stramenopiles</taxon>
        <taxon>Oomycota</taxon>
        <taxon>Peronosporomycetes</taxon>
        <taxon>Peronosporales</taxon>
        <taxon>Peronosporaceae</taxon>
        <taxon>Phytophthora</taxon>
    </lineage>
</organism>
<reference evidence="2 3" key="1">
    <citation type="journal article" date="2017" name="Genome Biol. Evol.">
        <title>Phytophthora megakarya and P. palmivora, closely related causal agents of cacao black pod rot, underwent increases in genome sizes and gene numbers by different mechanisms.</title>
        <authorList>
            <person name="Ali S.S."/>
            <person name="Shao J."/>
            <person name="Lary D.J."/>
            <person name="Kronmiller B."/>
            <person name="Shen D."/>
            <person name="Strem M.D."/>
            <person name="Amoako-Attah I."/>
            <person name="Akrofi A.Y."/>
            <person name="Begoude B.A."/>
            <person name="Ten Hoopen G.M."/>
            <person name="Coulibaly K."/>
            <person name="Kebe B.I."/>
            <person name="Melnick R.L."/>
            <person name="Guiltinan M.J."/>
            <person name="Tyler B.M."/>
            <person name="Meinhardt L.W."/>
            <person name="Bailey B.A."/>
        </authorList>
    </citation>
    <scope>NUCLEOTIDE SEQUENCE [LARGE SCALE GENOMIC DNA]</scope>
    <source>
        <strain evidence="3">sbr112.9</strain>
    </source>
</reference>